<reference evidence="2" key="1">
    <citation type="submission" date="2021-02" db="EMBL/GenBank/DDBJ databases">
        <authorList>
            <person name="Nowell W R."/>
        </authorList>
    </citation>
    <scope>NUCLEOTIDE SEQUENCE</scope>
    <source>
        <strain evidence="2">Ploen Becks lab</strain>
    </source>
</reference>
<dbReference type="Proteomes" id="UP000663879">
    <property type="component" value="Unassembled WGS sequence"/>
</dbReference>
<feature type="coiled-coil region" evidence="1">
    <location>
        <begin position="37"/>
        <end position="82"/>
    </location>
</feature>
<accession>A0A814A211</accession>
<evidence type="ECO:0000313" key="3">
    <source>
        <dbReference type="Proteomes" id="UP000663879"/>
    </source>
</evidence>
<keyword evidence="3" id="KW-1185">Reference proteome</keyword>
<dbReference type="OrthoDB" id="8930856at2759"/>
<dbReference type="EMBL" id="CAJNOC010002008">
    <property type="protein sequence ID" value="CAF0906489.1"/>
    <property type="molecule type" value="Genomic_DNA"/>
</dbReference>
<comment type="caution">
    <text evidence="2">The sequence shown here is derived from an EMBL/GenBank/DDBJ whole genome shotgun (WGS) entry which is preliminary data.</text>
</comment>
<protein>
    <submittedName>
        <fullName evidence="2">Uncharacterized protein</fullName>
    </submittedName>
</protein>
<sequence length="233" mass="27616">MSSKFIDFYSQLIQPSEANMTDSCNGLFTTDEEFKKMENAVNNLLITKKQIDSLSNERNSLMQLYESKISEQNEQIKYLKEENIYLKQLLNKQQNNESTESIWREKYELCLDNIMRQLLNNLKIQETIRSEFLKLEENDTSVLSTRAENSYICTSNSWTFNNVNTKKTHRLHELLMHQQAQQLNLLNELSEFSKNLKTNSHLNHSHYNLRRQLLNDLVHSISRRSHSLMIHLN</sequence>
<name>A0A814A211_9BILA</name>
<dbReference type="AlphaFoldDB" id="A0A814A211"/>
<organism evidence="2 3">
    <name type="scientific">Brachionus calyciflorus</name>
    <dbReference type="NCBI Taxonomy" id="104777"/>
    <lineage>
        <taxon>Eukaryota</taxon>
        <taxon>Metazoa</taxon>
        <taxon>Spiralia</taxon>
        <taxon>Gnathifera</taxon>
        <taxon>Rotifera</taxon>
        <taxon>Eurotatoria</taxon>
        <taxon>Monogononta</taxon>
        <taxon>Pseudotrocha</taxon>
        <taxon>Ploima</taxon>
        <taxon>Brachionidae</taxon>
        <taxon>Brachionus</taxon>
    </lineage>
</organism>
<gene>
    <name evidence="2" type="ORF">OXX778_LOCUS11672</name>
</gene>
<evidence type="ECO:0000256" key="1">
    <source>
        <dbReference type="SAM" id="Coils"/>
    </source>
</evidence>
<evidence type="ECO:0000313" key="2">
    <source>
        <dbReference type="EMBL" id="CAF0906489.1"/>
    </source>
</evidence>
<keyword evidence="1" id="KW-0175">Coiled coil</keyword>
<proteinExistence type="predicted"/>